<accession>A0A1M5C0Y1</accession>
<dbReference type="Pfam" id="PF13561">
    <property type="entry name" value="adh_short_C2"/>
    <property type="match status" value="1"/>
</dbReference>
<name>A0A1M5C0Y1_9FLAO</name>
<dbReference type="OrthoDB" id="9803333at2"/>
<dbReference type="PANTHER" id="PTHR43943:SF2">
    <property type="entry name" value="DEHYDROGENASE_REDUCTASE 4"/>
    <property type="match status" value="1"/>
</dbReference>
<dbReference type="CDD" id="cd05233">
    <property type="entry name" value="SDR_c"/>
    <property type="match status" value="1"/>
</dbReference>
<dbReference type="PRINTS" id="PR00080">
    <property type="entry name" value="SDRFAMILY"/>
</dbReference>
<dbReference type="Proteomes" id="UP000184406">
    <property type="component" value="Unassembled WGS sequence"/>
</dbReference>
<gene>
    <name evidence="2" type="ORF">SAMN03080594_104320</name>
</gene>
<dbReference type="EMBL" id="FQUX01000004">
    <property type="protein sequence ID" value="SHF48320.1"/>
    <property type="molecule type" value="Genomic_DNA"/>
</dbReference>
<dbReference type="NCBIfam" id="NF005559">
    <property type="entry name" value="PRK07231.1"/>
    <property type="match status" value="1"/>
</dbReference>
<dbReference type="FunFam" id="3.40.50.720:FF:000084">
    <property type="entry name" value="Short-chain dehydrogenase reductase"/>
    <property type="match status" value="1"/>
</dbReference>
<dbReference type="PRINTS" id="PR00081">
    <property type="entry name" value="GDHRDH"/>
</dbReference>
<organism evidence="2 3">
    <name type="scientific">Arenibacter palladensis</name>
    <dbReference type="NCBI Taxonomy" id="237373"/>
    <lineage>
        <taxon>Bacteria</taxon>
        <taxon>Pseudomonadati</taxon>
        <taxon>Bacteroidota</taxon>
        <taxon>Flavobacteriia</taxon>
        <taxon>Flavobacteriales</taxon>
        <taxon>Flavobacteriaceae</taxon>
        <taxon>Arenibacter</taxon>
    </lineage>
</organism>
<sequence length="262" mass="27891">MRTRIKQKFDLKNKVAIVTGASKGIGESIARGLAEYGAKVVISSRSQEAVDQVAKNLKEEGYDALGIACHVGDEAQIKKLVDETVNAYGGVDILVNNAATNPFYGPLDTMENALFDKIMDINTKAPFLLANLCYPIMKKMGGGSIINIASVEGMKPSVGLGLYSVSKAALIMLTKSQAVEWGKFGIRSNAICPGLIKTKFSSALWQNEKILDQVTRHLPTGRMATPDEMAGLACFLASNASSYCTGSVFTADGGHMIAGGFN</sequence>
<dbReference type="PANTHER" id="PTHR43943">
    <property type="entry name" value="DEHYDROGENASE/REDUCTASE (SDR FAMILY) MEMBER 4"/>
    <property type="match status" value="1"/>
</dbReference>
<protein>
    <submittedName>
        <fullName evidence="2">NAD(P)-dependent dehydrogenase, short-chain alcohol dehydrogenase family</fullName>
    </submittedName>
</protein>
<proteinExistence type="inferred from homology"/>
<evidence type="ECO:0000313" key="2">
    <source>
        <dbReference type="EMBL" id="SHF48320.1"/>
    </source>
</evidence>
<evidence type="ECO:0000256" key="1">
    <source>
        <dbReference type="ARBA" id="ARBA00006484"/>
    </source>
</evidence>
<keyword evidence="3" id="KW-1185">Reference proteome</keyword>
<dbReference type="Gene3D" id="3.40.50.720">
    <property type="entry name" value="NAD(P)-binding Rossmann-like Domain"/>
    <property type="match status" value="1"/>
</dbReference>
<dbReference type="PROSITE" id="PS00061">
    <property type="entry name" value="ADH_SHORT"/>
    <property type="match status" value="1"/>
</dbReference>
<evidence type="ECO:0000313" key="3">
    <source>
        <dbReference type="Proteomes" id="UP000184406"/>
    </source>
</evidence>
<dbReference type="InterPro" id="IPR020904">
    <property type="entry name" value="Sc_DH/Rdtase_CS"/>
</dbReference>
<dbReference type="AlphaFoldDB" id="A0A1M5C0Y1"/>
<reference evidence="3" key="1">
    <citation type="submission" date="2016-11" db="EMBL/GenBank/DDBJ databases">
        <authorList>
            <person name="Varghese N."/>
            <person name="Submissions S."/>
        </authorList>
    </citation>
    <scope>NUCLEOTIDE SEQUENCE [LARGE SCALE GENOMIC DNA]</scope>
    <source>
        <strain evidence="3">DSM 17539</strain>
    </source>
</reference>
<comment type="similarity">
    <text evidence="1">Belongs to the short-chain dehydrogenases/reductases (SDR) family.</text>
</comment>
<dbReference type="SUPFAM" id="SSF51735">
    <property type="entry name" value="NAD(P)-binding Rossmann-fold domains"/>
    <property type="match status" value="1"/>
</dbReference>
<dbReference type="RefSeq" id="WP_072862581.1">
    <property type="nucleotide sequence ID" value="NZ_FQUX01000004.1"/>
</dbReference>
<dbReference type="InterPro" id="IPR036291">
    <property type="entry name" value="NAD(P)-bd_dom_sf"/>
</dbReference>
<dbReference type="InterPro" id="IPR002347">
    <property type="entry name" value="SDR_fam"/>
</dbReference>